<sequence length="133" mass="14761">MSGAKKMRSRTIETATEITSSTNIAQNTSSIRDRNTMVMGRGAGQVVMMGEGQRLLHKFRAKHAKSKMEEMTADVVINTNMARNVFPSMPSGAGLDMAAAAHKGVTDYTGQLWREKRKARCNFRIYLLLHISV</sequence>
<protein>
    <submittedName>
        <fullName evidence="1">Uncharacterized protein</fullName>
    </submittedName>
</protein>
<name>C3YX85_BRAFL</name>
<dbReference type="InParanoid" id="C3YX85"/>
<dbReference type="EMBL" id="GG666562">
    <property type="protein sequence ID" value="EEN55103.1"/>
    <property type="molecule type" value="Genomic_DNA"/>
</dbReference>
<evidence type="ECO:0000313" key="1">
    <source>
        <dbReference type="EMBL" id="EEN55103.1"/>
    </source>
</evidence>
<dbReference type="AlphaFoldDB" id="C3YX85"/>
<proteinExistence type="predicted"/>
<reference evidence="1" key="1">
    <citation type="journal article" date="2008" name="Nature">
        <title>The amphioxus genome and the evolution of the chordate karyotype.</title>
        <authorList>
            <consortium name="US DOE Joint Genome Institute (JGI-PGF)"/>
            <person name="Putnam N.H."/>
            <person name="Butts T."/>
            <person name="Ferrier D.E.K."/>
            <person name="Furlong R.F."/>
            <person name="Hellsten U."/>
            <person name="Kawashima T."/>
            <person name="Robinson-Rechavi M."/>
            <person name="Shoguchi E."/>
            <person name="Terry A."/>
            <person name="Yu J.-K."/>
            <person name="Benito-Gutierrez E.L."/>
            <person name="Dubchak I."/>
            <person name="Garcia-Fernandez J."/>
            <person name="Gibson-Brown J.J."/>
            <person name="Grigoriev I.V."/>
            <person name="Horton A.C."/>
            <person name="de Jong P.J."/>
            <person name="Jurka J."/>
            <person name="Kapitonov V.V."/>
            <person name="Kohara Y."/>
            <person name="Kuroki Y."/>
            <person name="Lindquist E."/>
            <person name="Lucas S."/>
            <person name="Osoegawa K."/>
            <person name="Pennacchio L.A."/>
            <person name="Salamov A.A."/>
            <person name="Satou Y."/>
            <person name="Sauka-Spengler T."/>
            <person name="Schmutz J."/>
            <person name="Shin-I T."/>
            <person name="Toyoda A."/>
            <person name="Bronner-Fraser M."/>
            <person name="Fujiyama A."/>
            <person name="Holland L.Z."/>
            <person name="Holland P.W.H."/>
            <person name="Satoh N."/>
            <person name="Rokhsar D.S."/>
        </authorList>
    </citation>
    <scope>NUCLEOTIDE SEQUENCE [LARGE SCALE GENOMIC DNA]</scope>
    <source>
        <strain evidence="1">S238N-H82</strain>
        <tissue evidence="1">Testes</tissue>
    </source>
</reference>
<gene>
    <name evidence="1" type="ORF">BRAFLDRAFT_81754</name>
</gene>
<organism>
    <name type="scientific">Branchiostoma floridae</name>
    <name type="common">Florida lancelet</name>
    <name type="synonym">Amphioxus</name>
    <dbReference type="NCBI Taxonomy" id="7739"/>
    <lineage>
        <taxon>Eukaryota</taxon>
        <taxon>Metazoa</taxon>
        <taxon>Chordata</taxon>
        <taxon>Cephalochordata</taxon>
        <taxon>Leptocardii</taxon>
        <taxon>Amphioxiformes</taxon>
        <taxon>Branchiostomatidae</taxon>
        <taxon>Branchiostoma</taxon>
    </lineage>
</organism>
<accession>C3YX85</accession>